<comment type="caution">
    <text evidence="2">The sequence shown here is derived from an EMBL/GenBank/DDBJ whole genome shotgun (WGS) entry which is preliminary data.</text>
</comment>
<dbReference type="GO" id="GO:0002098">
    <property type="term" value="P:tRNA wobble uridine modification"/>
    <property type="evidence" value="ECO:0007669"/>
    <property type="project" value="TreeGrafter"/>
</dbReference>
<dbReference type="GO" id="GO:0005525">
    <property type="term" value="F:GTP binding"/>
    <property type="evidence" value="ECO:0007669"/>
    <property type="project" value="InterPro"/>
</dbReference>
<dbReference type="GO" id="GO:0005829">
    <property type="term" value="C:cytosol"/>
    <property type="evidence" value="ECO:0007669"/>
    <property type="project" value="TreeGrafter"/>
</dbReference>
<dbReference type="SUPFAM" id="SSF52540">
    <property type="entry name" value="P-loop containing nucleoside triphosphate hydrolases"/>
    <property type="match status" value="1"/>
</dbReference>
<dbReference type="Pfam" id="PF01926">
    <property type="entry name" value="MMR_HSR1"/>
    <property type="match status" value="1"/>
</dbReference>
<name>A0A964W432_9CLOT</name>
<dbReference type="GO" id="GO:0030488">
    <property type="term" value="P:tRNA methylation"/>
    <property type="evidence" value="ECO:0007669"/>
    <property type="project" value="TreeGrafter"/>
</dbReference>
<dbReference type="RefSeq" id="WP_160360563.1">
    <property type="nucleotide sequence ID" value="NZ_WSRQ01000041.1"/>
</dbReference>
<evidence type="ECO:0000259" key="1">
    <source>
        <dbReference type="Pfam" id="PF01926"/>
    </source>
</evidence>
<evidence type="ECO:0000313" key="2">
    <source>
        <dbReference type="EMBL" id="MVX65904.1"/>
    </source>
</evidence>
<sequence length="413" mass="45827">MAIDKNKTKDLINGIDELFESFLGGMDKKTQEFLRSKVMGPAYEEIKKLVEDSRPPRIYLMGRSGHGKSSLINALANKEVAETNPVMPTTPESIPYTITFDDVFSCWEIIDSRGIFETTKPNGAVDIDATEFLKNDIIKRKPDIIMHVIAATECRNLSNDLKVFREIQGELKKEDLYIPTLVVLNKADTLGNPREWPPEEKAKKAGIITDLLNYMTDEVLCCEHSNIDLNYSYKGYKVENGVYVGVIPVSSCEGELWNIELLSNYIGENLCDEACLNFFQAQRRRQQLKKLSTSIINRFSTIASGIGASPVPISDILVLTPLQLLMITIIGGLSCRSFTKETAFEYLGAAGINIGAAFGIREIARQAVKLIPFGGWALSGGVAGSTTYMLGKAAEAYFFNGELKSPEEFNEEN</sequence>
<dbReference type="CDD" id="cd00882">
    <property type="entry name" value="Ras_like_GTPase"/>
    <property type="match status" value="1"/>
</dbReference>
<dbReference type="EMBL" id="WSRQ01000041">
    <property type="protein sequence ID" value="MVX65904.1"/>
    <property type="molecule type" value="Genomic_DNA"/>
</dbReference>
<proteinExistence type="predicted"/>
<reference evidence="2" key="1">
    <citation type="submission" date="2019-12" db="EMBL/GenBank/DDBJ databases">
        <title>Microbes associate with the intestines of laboratory mice.</title>
        <authorList>
            <person name="Navarre W."/>
            <person name="Wong E."/>
        </authorList>
    </citation>
    <scope>NUCLEOTIDE SEQUENCE</scope>
    <source>
        <strain evidence="2">NM79_F5</strain>
    </source>
</reference>
<dbReference type="Gene3D" id="3.40.50.300">
    <property type="entry name" value="P-loop containing nucleotide triphosphate hydrolases"/>
    <property type="match status" value="1"/>
</dbReference>
<dbReference type="InterPro" id="IPR006073">
    <property type="entry name" value="GTP-bd"/>
</dbReference>
<dbReference type="InterPro" id="IPR027417">
    <property type="entry name" value="P-loop_NTPase"/>
</dbReference>
<feature type="domain" description="G" evidence="1">
    <location>
        <begin position="57"/>
        <end position="186"/>
    </location>
</feature>
<gene>
    <name evidence="2" type="ORF">GKZ28_19690</name>
</gene>
<organism evidence="2 3">
    <name type="scientific">Clostridium chromiireducens</name>
    <dbReference type="NCBI Taxonomy" id="225345"/>
    <lineage>
        <taxon>Bacteria</taxon>
        <taxon>Bacillati</taxon>
        <taxon>Bacillota</taxon>
        <taxon>Clostridia</taxon>
        <taxon>Eubacteriales</taxon>
        <taxon>Clostridiaceae</taxon>
        <taxon>Clostridium</taxon>
    </lineage>
</organism>
<evidence type="ECO:0000313" key="3">
    <source>
        <dbReference type="Proteomes" id="UP000656077"/>
    </source>
</evidence>
<dbReference type="PANTHER" id="PTHR42714:SF2">
    <property type="entry name" value="TRNA MODIFICATION GTPASE GTPBP3, MITOCHONDRIAL"/>
    <property type="match status" value="1"/>
</dbReference>
<dbReference type="AlphaFoldDB" id="A0A964W432"/>
<accession>A0A964W432</accession>
<dbReference type="Proteomes" id="UP000656077">
    <property type="component" value="Unassembled WGS sequence"/>
</dbReference>
<dbReference type="PANTHER" id="PTHR42714">
    <property type="entry name" value="TRNA MODIFICATION GTPASE GTPBP3"/>
    <property type="match status" value="1"/>
</dbReference>
<protein>
    <submittedName>
        <fullName evidence="2">DUF697 domain-containing protein</fullName>
    </submittedName>
</protein>